<dbReference type="EC" id="5.4.99.-" evidence="5"/>
<sequence>MSEKTEYTVKDEHHGKRLDAFLAQMAPSYSRSALTQMIKDGFVQIDGKEVTKPSLKLSSAQIVSLSEQQREELENQPQDIPLDVIYEDEYLIVINKPVGLVVHPGSGIKDGTILNAMLYHYPETATLARAGIVHRLDKDTSGLMVIAREKYAQIKLIRAISKHDVVREYEAICQGLVTSGGTVEASIGRDSFNRTKMAVVNDGFGREAITHYRVMEQFREHTLLKLRLETGRTHQIRVHMASIDRPLLGDSVYGGRRLKMMKGASEELTNALRDFKHQALHAAHIEFIHPITGEEMSFDAPLPDDFKSLIKLLREDEQVNGEKF</sequence>
<dbReference type="CDD" id="cd00165">
    <property type="entry name" value="S4"/>
    <property type="match status" value="1"/>
</dbReference>
<dbReference type="NCBIfam" id="NF008385">
    <property type="entry name" value="PRK11180.1"/>
    <property type="match status" value="1"/>
</dbReference>
<feature type="domain" description="RNA-binding S4" evidence="6">
    <location>
        <begin position="16"/>
        <end position="77"/>
    </location>
</feature>
<dbReference type="PANTHER" id="PTHR21600:SF44">
    <property type="entry name" value="RIBOSOMAL LARGE SUBUNIT PSEUDOURIDINE SYNTHASE D"/>
    <property type="match status" value="1"/>
</dbReference>
<dbReference type="Gene3D" id="3.30.2350.10">
    <property type="entry name" value="Pseudouridine synthase"/>
    <property type="match status" value="1"/>
</dbReference>
<dbReference type="SUPFAM" id="SSF55174">
    <property type="entry name" value="Alpha-L RNA-binding motif"/>
    <property type="match status" value="1"/>
</dbReference>
<evidence type="ECO:0000313" key="7">
    <source>
        <dbReference type="EMBL" id="MBW7570890.1"/>
    </source>
</evidence>
<evidence type="ECO:0000256" key="3">
    <source>
        <dbReference type="ARBA" id="ARBA00036882"/>
    </source>
</evidence>
<organism evidence="7 8">
    <name type="scientific">Succinivibrio faecicola</name>
    <dbReference type="NCBI Taxonomy" id="2820300"/>
    <lineage>
        <taxon>Bacteria</taxon>
        <taxon>Pseudomonadati</taxon>
        <taxon>Pseudomonadota</taxon>
        <taxon>Gammaproteobacteria</taxon>
        <taxon>Aeromonadales</taxon>
        <taxon>Succinivibrionaceae</taxon>
        <taxon>Succinivibrio</taxon>
    </lineage>
</organism>
<dbReference type="GO" id="GO:0160140">
    <property type="term" value="F:23S rRNA pseudouridine(1911/1915/1917) synthase activity"/>
    <property type="evidence" value="ECO:0007669"/>
    <property type="project" value="UniProtKB-EC"/>
</dbReference>
<dbReference type="InterPro" id="IPR006225">
    <property type="entry name" value="PsdUridine_synth_RluC/D"/>
</dbReference>
<dbReference type="InterPro" id="IPR036986">
    <property type="entry name" value="S4_RNA-bd_sf"/>
</dbReference>
<dbReference type="NCBIfam" id="TIGR00005">
    <property type="entry name" value="rluA_subfam"/>
    <property type="match status" value="1"/>
</dbReference>
<dbReference type="InterPro" id="IPR050188">
    <property type="entry name" value="RluA_PseudoU_synthase"/>
</dbReference>
<dbReference type="Gene3D" id="3.10.290.10">
    <property type="entry name" value="RNA-binding S4 domain"/>
    <property type="match status" value="1"/>
</dbReference>
<evidence type="ECO:0000313" key="8">
    <source>
        <dbReference type="Proteomes" id="UP000731465"/>
    </source>
</evidence>
<dbReference type="Proteomes" id="UP000731465">
    <property type="component" value="Unassembled WGS sequence"/>
</dbReference>
<gene>
    <name evidence="7" type="primary">rluD</name>
    <name evidence="7" type="ORF">J5V48_08285</name>
</gene>
<comment type="function">
    <text evidence="5">Responsible for synthesis of pseudouridine from uracil.</text>
</comment>
<dbReference type="CDD" id="cd02869">
    <property type="entry name" value="PseudoU_synth_RluA_like"/>
    <property type="match status" value="1"/>
</dbReference>
<accession>A0ABS7DJ62</accession>
<keyword evidence="4" id="KW-0694">RNA-binding</keyword>
<proteinExistence type="inferred from homology"/>
<dbReference type="InterPro" id="IPR002942">
    <property type="entry name" value="S4_RNA-bd"/>
</dbReference>
<keyword evidence="2 5" id="KW-0413">Isomerase</keyword>
<dbReference type="RefSeq" id="WP_219938114.1">
    <property type="nucleotide sequence ID" value="NZ_JAGFNY010000034.1"/>
</dbReference>
<evidence type="ECO:0000256" key="5">
    <source>
        <dbReference type="RuleBase" id="RU362028"/>
    </source>
</evidence>
<evidence type="ECO:0000259" key="6">
    <source>
        <dbReference type="SMART" id="SM00363"/>
    </source>
</evidence>
<dbReference type="SMART" id="SM00363">
    <property type="entry name" value="S4"/>
    <property type="match status" value="1"/>
</dbReference>
<name>A0ABS7DJ62_9GAMM</name>
<evidence type="ECO:0000256" key="2">
    <source>
        <dbReference type="ARBA" id="ARBA00023235"/>
    </source>
</evidence>
<dbReference type="PROSITE" id="PS01129">
    <property type="entry name" value="PSI_RLU"/>
    <property type="match status" value="1"/>
</dbReference>
<dbReference type="EMBL" id="JAGFNY010000034">
    <property type="protein sequence ID" value="MBW7570890.1"/>
    <property type="molecule type" value="Genomic_DNA"/>
</dbReference>
<reference evidence="7 8" key="1">
    <citation type="submission" date="2021-03" db="EMBL/GenBank/DDBJ databases">
        <title>Succinivibrio sp. nov. isolated from feces of cow.</title>
        <authorList>
            <person name="Choi J.-Y."/>
        </authorList>
    </citation>
    <scope>NUCLEOTIDE SEQUENCE [LARGE SCALE GENOMIC DNA]</scope>
    <source>
        <strain evidence="7 8">AGMB01872</strain>
    </source>
</reference>
<evidence type="ECO:0000256" key="4">
    <source>
        <dbReference type="PROSITE-ProRule" id="PRU00182"/>
    </source>
</evidence>
<evidence type="ECO:0000256" key="1">
    <source>
        <dbReference type="ARBA" id="ARBA00010876"/>
    </source>
</evidence>
<comment type="catalytic activity">
    <reaction evidence="3">
        <text>uridine(1911/1915/1917) in 23S rRNA = pseudouridine(1911/1915/1917) in 23S rRNA</text>
        <dbReference type="Rhea" id="RHEA:42524"/>
        <dbReference type="Rhea" id="RHEA-COMP:10097"/>
        <dbReference type="Rhea" id="RHEA-COMP:10098"/>
        <dbReference type="ChEBI" id="CHEBI:65314"/>
        <dbReference type="ChEBI" id="CHEBI:65315"/>
        <dbReference type="EC" id="5.4.99.23"/>
    </reaction>
</comment>
<dbReference type="Pfam" id="PF01479">
    <property type="entry name" value="S4"/>
    <property type="match status" value="1"/>
</dbReference>
<dbReference type="PANTHER" id="PTHR21600">
    <property type="entry name" value="MITOCHONDRIAL RNA PSEUDOURIDINE SYNTHASE"/>
    <property type="match status" value="1"/>
</dbReference>
<comment type="similarity">
    <text evidence="1 5">Belongs to the pseudouridine synthase RluA family.</text>
</comment>
<comment type="caution">
    <text evidence="7">The sequence shown here is derived from an EMBL/GenBank/DDBJ whole genome shotgun (WGS) entry which is preliminary data.</text>
</comment>
<dbReference type="InterPro" id="IPR020103">
    <property type="entry name" value="PsdUridine_synth_cat_dom_sf"/>
</dbReference>
<dbReference type="Pfam" id="PF00849">
    <property type="entry name" value="PseudoU_synth_2"/>
    <property type="match status" value="1"/>
</dbReference>
<dbReference type="SUPFAM" id="SSF55120">
    <property type="entry name" value="Pseudouridine synthase"/>
    <property type="match status" value="1"/>
</dbReference>
<protein>
    <recommendedName>
        <fullName evidence="5">Pseudouridine synthase</fullName>
        <ecNumber evidence="5">5.4.99.-</ecNumber>
    </recommendedName>
</protein>
<dbReference type="InterPro" id="IPR006224">
    <property type="entry name" value="PsdUridine_synth_RluA-like_CS"/>
</dbReference>
<keyword evidence="8" id="KW-1185">Reference proteome</keyword>
<dbReference type="InterPro" id="IPR006145">
    <property type="entry name" value="PsdUridine_synth_RsuA/RluA"/>
</dbReference>
<dbReference type="PROSITE" id="PS50889">
    <property type="entry name" value="S4"/>
    <property type="match status" value="1"/>
</dbReference>
<comment type="catalytic activity">
    <reaction evidence="5">
        <text>a uridine in RNA = a pseudouridine in RNA</text>
        <dbReference type="Rhea" id="RHEA:48348"/>
        <dbReference type="Rhea" id="RHEA-COMP:12068"/>
        <dbReference type="Rhea" id="RHEA-COMP:12069"/>
        <dbReference type="ChEBI" id="CHEBI:65314"/>
        <dbReference type="ChEBI" id="CHEBI:65315"/>
    </reaction>
</comment>